<organism evidence="2 4">
    <name type="scientific">Methylobacterium phyllosphaerae</name>
    <dbReference type="NCBI Taxonomy" id="418223"/>
    <lineage>
        <taxon>Bacteria</taxon>
        <taxon>Pseudomonadati</taxon>
        <taxon>Pseudomonadota</taxon>
        <taxon>Alphaproteobacteria</taxon>
        <taxon>Hyphomicrobiales</taxon>
        <taxon>Methylobacteriaceae</taxon>
        <taxon>Methylobacterium</taxon>
    </lineage>
</organism>
<dbReference type="KEGG" id="mphy:MCBMB27_00790"/>
<evidence type="ECO:0000313" key="4">
    <source>
        <dbReference type="Proteomes" id="UP000199140"/>
    </source>
</evidence>
<dbReference type="RefSeq" id="WP_075379872.1">
    <property type="nucleotide sequence ID" value="NZ_CP015367.1"/>
</dbReference>
<evidence type="ECO:0000313" key="1">
    <source>
        <dbReference type="EMBL" id="APT30081.1"/>
    </source>
</evidence>
<reference evidence="2 4" key="2">
    <citation type="submission" date="2016-10" db="EMBL/GenBank/DDBJ databases">
        <authorList>
            <person name="Varghese N."/>
            <person name="Submissions S."/>
        </authorList>
    </citation>
    <scope>NUCLEOTIDE SEQUENCE [LARGE SCALE GENOMIC DNA]</scope>
    <source>
        <strain evidence="2 4">CBMB27</strain>
    </source>
</reference>
<dbReference type="Proteomes" id="UP000185487">
    <property type="component" value="Chromosome"/>
</dbReference>
<protein>
    <submittedName>
        <fullName evidence="2">Uncharacterized protein</fullName>
    </submittedName>
</protein>
<name>A0AAE8HYC6_9HYPH</name>
<sequence>MAPPTLATSLAPHPERRITGGREIGRLNQYRCIESWRASGFHVFSVNAADEADAVRTAYPDVPVIVAERDARGLCGRPLIPVSEMIRALRGAGVTWGGIASADVRVAAPGLLLHVAGEGRNRDMAVFLNRANVAHPCDEAGELDSGGPSAVLFDVRHSAALDFEPFALGLPGWGRALAMTLLLAGSQAYSPVGAVLRHLDHPKLWGEEVHRRFFSAFRTRFSPELRALQRTEGADALPSLAAVADLGRHAEVYADLADRRAGETGLTESARRHRSAYAAAIADLIQELATTAPRPGISGRL</sequence>
<evidence type="ECO:0000313" key="3">
    <source>
        <dbReference type="Proteomes" id="UP000185487"/>
    </source>
</evidence>
<dbReference type="AlphaFoldDB" id="A0AAE8HYC6"/>
<dbReference type="EMBL" id="CP015367">
    <property type="protein sequence ID" value="APT30081.1"/>
    <property type="molecule type" value="Genomic_DNA"/>
</dbReference>
<keyword evidence="3" id="KW-1185">Reference proteome</keyword>
<dbReference type="Proteomes" id="UP000199140">
    <property type="component" value="Unassembled WGS sequence"/>
</dbReference>
<accession>A0AAE8HYC6</accession>
<dbReference type="EMBL" id="FOPK01000056">
    <property type="protein sequence ID" value="SFH75415.1"/>
    <property type="molecule type" value="Genomic_DNA"/>
</dbReference>
<proteinExistence type="predicted"/>
<gene>
    <name evidence="1" type="ORF">MCBMB27_00790</name>
    <name evidence="2" type="ORF">SAMN05192567_1564</name>
</gene>
<reference evidence="1 3" key="1">
    <citation type="submission" date="2016-04" db="EMBL/GenBank/DDBJ databases">
        <title>Complete genome sequencing and analysis of CBMB27, Methylobacterium phyllosphaerae isolated from leaf tissues of rice (Oryza sativa L.).</title>
        <authorList>
            <person name="Lee Y."/>
            <person name="Hwangbo K."/>
            <person name="Chung H."/>
            <person name="Yoo J."/>
            <person name="Kim K.Y."/>
            <person name="Sa T.M."/>
            <person name="Um Y."/>
            <person name="Madhaiyan M."/>
        </authorList>
    </citation>
    <scope>NUCLEOTIDE SEQUENCE [LARGE SCALE GENOMIC DNA]</scope>
    <source>
        <strain evidence="1 3">CBMB27</strain>
    </source>
</reference>
<evidence type="ECO:0000313" key="2">
    <source>
        <dbReference type="EMBL" id="SFH75415.1"/>
    </source>
</evidence>